<dbReference type="Pfam" id="PF03016">
    <property type="entry name" value="Exostosin_GT47"/>
    <property type="match status" value="1"/>
</dbReference>
<name>A0A7R9V355_9CHLO</name>
<feature type="domain" description="Exostosin GT47" evidence="4">
    <location>
        <begin position="5"/>
        <end position="113"/>
    </location>
</feature>
<keyword evidence="3" id="KW-0333">Golgi apparatus</keyword>
<evidence type="ECO:0000256" key="1">
    <source>
        <dbReference type="ARBA" id="ARBA00004323"/>
    </source>
</evidence>
<organism evidence="5">
    <name type="scientific">Chlamydomonas euryale</name>
    <dbReference type="NCBI Taxonomy" id="1486919"/>
    <lineage>
        <taxon>Eukaryota</taxon>
        <taxon>Viridiplantae</taxon>
        <taxon>Chlorophyta</taxon>
        <taxon>core chlorophytes</taxon>
        <taxon>Chlorophyceae</taxon>
        <taxon>CS clade</taxon>
        <taxon>Chlamydomonadales</taxon>
        <taxon>Chlamydomonadaceae</taxon>
        <taxon>Chlamydomonas</taxon>
    </lineage>
</organism>
<evidence type="ECO:0000313" key="5">
    <source>
        <dbReference type="EMBL" id="CAD8282650.1"/>
    </source>
</evidence>
<dbReference type="PANTHER" id="PTHR11062">
    <property type="entry name" value="EXOSTOSIN HEPARAN SULFATE GLYCOSYLTRANSFERASE -RELATED"/>
    <property type="match status" value="1"/>
</dbReference>
<reference evidence="5" key="1">
    <citation type="submission" date="2021-01" db="EMBL/GenBank/DDBJ databases">
        <authorList>
            <person name="Corre E."/>
            <person name="Pelletier E."/>
            <person name="Niang G."/>
            <person name="Scheremetjew M."/>
            <person name="Finn R."/>
            <person name="Kale V."/>
            <person name="Holt S."/>
            <person name="Cochrane G."/>
            <person name="Meng A."/>
            <person name="Brown T."/>
            <person name="Cohen L."/>
        </authorList>
    </citation>
    <scope>NUCLEOTIDE SEQUENCE</scope>
    <source>
        <strain evidence="5">CCMP219</strain>
    </source>
</reference>
<comment type="subcellular location">
    <subcellularLocation>
        <location evidence="1">Golgi apparatus membrane</location>
        <topology evidence="1">Single-pass type II membrane protein</topology>
    </subcellularLocation>
</comment>
<accession>A0A7R9V355</accession>
<protein>
    <recommendedName>
        <fullName evidence="4">Exostosin GT47 domain-containing protein</fullName>
    </recommendedName>
</protein>
<dbReference type="GO" id="GO:0016757">
    <property type="term" value="F:glycosyltransferase activity"/>
    <property type="evidence" value="ECO:0007669"/>
    <property type="project" value="InterPro"/>
</dbReference>
<dbReference type="InterPro" id="IPR004263">
    <property type="entry name" value="Exostosin"/>
</dbReference>
<dbReference type="GO" id="GO:0000139">
    <property type="term" value="C:Golgi membrane"/>
    <property type="evidence" value="ECO:0007669"/>
    <property type="project" value="UniProtKB-SubCell"/>
</dbReference>
<comment type="similarity">
    <text evidence="2">Belongs to the glycosyltransferase 47 family.</text>
</comment>
<evidence type="ECO:0000256" key="3">
    <source>
        <dbReference type="ARBA" id="ARBA00023034"/>
    </source>
</evidence>
<gene>
    <name evidence="5" type="ORF">CEUR00632_LOCUS2685</name>
</gene>
<sequence length="192" mass="21733">MGAHRQPWYSRGIRQAVLRAAADNDWKSRYRIYVGQGDGELGGTYSEGLARSTFCLVAPGDGWSSRAEDAVLHGCIPVVVMDRVHAVFESVLNWDLFSVRVAEAEVERLPEILLAIPEDKVKRMQARLSKVWHRFAYASGGLLRAGLERVFEQKLYRQRVPDAHPLLRDDALATILQWLHSKAQRGRQSHMA</sequence>
<dbReference type="InterPro" id="IPR040911">
    <property type="entry name" value="Exostosin_GT47"/>
</dbReference>
<proteinExistence type="inferred from homology"/>
<dbReference type="PANTHER" id="PTHR11062:SF268">
    <property type="entry name" value="FAMILY PROTEIN, PUTATIVE, EXPRESSED-RELATED"/>
    <property type="match status" value="1"/>
</dbReference>
<evidence type="ECO:0000256" key="2">
    <source>
        <dbReference type="ARBA" id="ARBA00010271"/>
    </source>
</evidence>
<evidence type="ECO:0000259" key="4">
    <source>
        <dbReference type="Pfam" id="PF03016"/>
    </source>
</evidence>
<dbReference type="AlphaFoldDB" id="A0A7R9V355"/>
<dbReference type="EMBL" id="HBEC01005944">
    <property type="protein sequence ID" value="CAD8282650.1"/>
    <property type="molecule type" value="Transcribed_RNA"/>
</dbReference>